<dbReference type="Proteomes" id="UP000016930">
    <property type="component" value="Unassembled WGS sequence"/>
</dbReference>
<evidence type="ECO:0000313" key="3">
    <source>
        <dbReference type="Proteomes" id="UP000016930"/>
    </source>
</evidence>
<dbReference type="AlphaFoldDB" id="M2QW64"/>
<sequence length="724" mass="81014">MVEQLVDVLRDAHASGWEVWDSYYNEVVLLLPWILAFLGDNPMASEFASHIGMNGKFFCRVCKANDTTSGKHRVDFDAFYLPFEACWRLHCPVARQKGFKVTSKDPKGRQRSPDENAEIARVQTFLQAGAPRTKEETVANLHSQLRRALNGAPSAVDEMATNSGTKDKFFAHFLDQLQTASSTIKEQQRDVTVMHGGLSRADQVRAHLEQCRAQMPPNLFNPVLRVPHFDAHSETPFEALHCVLLGAVKYFWRDAVARQTSEGKETLKVRLSSINTTGLSISPLRGHTLVQYAGSLVGRDFQVVLQVAPAVLHGLIPTAAYEAWTALCRLAPLIFQPEINDLELYLTRLDSAVADFLSATALWTTQWFNKPKFHLFVHLPAFVRRFGPPILYATEGFESFNLVIRLRSINSNRHAPSIDIAHAFDYVHAVRHLVSGGLVWKNTEGQNMFVSRAAGVEICRLVEDKQFVKMMCMHGLFAARPEGTLSFPKNVQPCTITACETVKAGFRGLEPLAKSILQAQSVELTNHDQASVGAYVVYTMGPEKRYVVRRVDEILVDAKSGQLLGMLLTQCALSETEVIPYRLPRIIHLPTRDFHAYAFALCMSFTIVQSTIARHSKQNPSFRSGMKRHADIIQRLHPLARYPTTDLETTVVHAVRGRVHQEEEARQQKSEQDAVKAEKKAKTAQRKAAQAERKAAAARRAAAQAVTYSLTDGQQRTLARLQGN</sequence>
<gene>
    <name evidence="2" type="ORF">CERSUDRAFT_101018</name>
</gene>
<dbReference type="STRING" id="914234.M2QW64"/>
<dbReference type="PANTHER" id="PTHR31912:SF34">
    <property type="entry name" value="NOTOCHORD-RELATED PROTEIN"/>
    <property type="match status" value="1"/>
</dbReference>
<keyword evidence="3" id="KW-1185">Reference proteome</keyword>
<evidence type="ECO:0000313" key="2">
    <source>
        <dbReference type="EMBL" id="EMD30756.1"/>
    </source>
</evidence>
<feature type="compositionally biased region" description="Basic and acidic residues" evidence="1">
    <location>
        <begin position="662"/>
        <end position="681"/>
    </location>
</feature>
<dbReference type="PANTHER" id="PTHR31912">
    <property type="entry name" value="IP13529P"/>
    <property type="match status" value="1"/>
</dbReference>
<dbReference type="HOGENOM" id="CLU_382162_0_0_1"/>
<accession>M2QW64</accession>
<feature type="region of interest" description="Disordered" evidence="1">
    <location>
        <begin position="662"/>
        <end position="696"/>
    </location>
</feature>
<name>M2QW64_CERS8</name>
<reference evidence="2 3" key="1">
    <citation type="journal article" date="2012" name="Proc. Natl. Acad. Sci. U.S.A.">
        <title>Comparative genomics of Ceriporiopsis subvermispora and Phanerochaete chrysosporium provide insight into selective ligninolysis.</title>
        <authorList>
            <person name="Fernandez-Fueyo E."/>
            <person name="Ruiz-Duenas F.J."/>
            <person name="Ferreira P."/>
            <person name="Floudas D."/>
            <person name="Hibbett D.S."/>
            <person name="Canessa P."/>
            <person name="Larrondo L.F."/>
            <person name="James T.Y."/>
            <person name="Seelenfreund D."/>
            <person name="Lobos S."/>
            <person name="Polanco R."/>
            <person name="Tello M."/>
            <person name="Honda Y."/>
            <person name="Watanabe T."/>
            <person name="Watanabe T."/>
            <person name="Ryu J.S."/>
            <person name="Kubicek C.P."/>
            <person name="Schmoll M."/>
            <person name="Gaskell J."/>
            <person name="Hammel K.E."/>
            <person name="St John F.J."/>
            <person name="Vanden Wymelenberg A."/>
            <person name="Sabat G."/>
            <person name="Splinter BonDurant S."/>
            <person name="Syed K."/>
            <person name="Yadav J.S."/>
            <person name="Doddapaneni H."/>
            <person name="Subramanian V."/>
            <person name="Lavin J.L."/>
            <person name="Oguiza J.A."/>
            <person name="Perez G."/>
            <person name="Pisabarro A.G."/>
            <person name="Ramirez L."/>
            <person name="Santoyo F."/>
            <person name="Master E."/>
            <person name="Coutinho P.M."/>
            <person name="Henrissat B."/>
            <person name="Lombard V."/>
            <person name="Magnuson J.K."/>
            <person name="Kuees U."/>
            <person name="Hori C."/>
            <person name="Igarashi K."/>
            <person name="Samejima M."/>
            <person name="Held B.W."/>
            <person name="Barry K.W."/>
            <person name="LaButti K.M."/>
            <person name="Lapidus A."/>
            <person name="Lindquist E.A."/>
            <person name="Lucas S.M."/>
            <person name="Riley R."/>
            <person name="Salamov A.A."/>
            <person name="Hoffmeister D."/>
            <person name="Schwenk D."/>
            <person name="Hadar Y."/>
            <person name="Yarden O."/>
            <person name="de Vries R.P."/>
            <person name="Wiebenga A."/>
            <person name="Stenlid J."/>
            <person name="Eastwood D."/>
            <person name="Grigoriev I.V."/>
            <person name="Berka R.M."/>
            <person name="Blanchette R.A."/>
            <person name="Kersten P."/>
            <person name="Martinez A.T."/>
            <person name="Vicuna R."/>
            <person name="Cullen D."/>
        </authorList>
    </citation>
    <scope>NUCLEOTIDE SEQUENCE [LARGE SCALE GENOMIC DNA]</scope>
    <source>
        <strain evidence="2 3">B</strain>
    </source>
</reference>
<protein>
    <submittedName>
        <fullName evidence="2">Uncharacterized protein</fullName>
    </submittedName>
</protein>
<dbReference type="OrthoDB" id="2246127at2759"/>
<evidence type="ECO:0000256" key="1">
    <source>
        <dbReference type="SAM" id="MobiDB-lite"/>
    </source>
</evidence>
<proteinExistence type="predicted"/>
<organism evidence="2 3">
    <name type="scientific">Ceriporiopsis subvermispora (strain B)</name>
    <name type="common">White-rot fungus</name>
    <name type="synonym">Gelatoporia subvermispora</name>
    <dbReference type="NCBI Taxonomy" id="914234"/>
    <lineage>
        <taxon>Eukaryota</taxon>
        <taxon>Fungi</taxon>
        <taxon>Dikarya</taxon>
        <taxon>Basidiomycota</taxon>
        <taxon>Agaricomycotina</taxon>
        <taxon>Agaricomycetes</taxon>
        <taxon>Polyporales</taxon>
        <taxon>Gelatoporiaceae</taxon>
        <taxon>Gelatoporia</taxon>
    </lineage>
</organism>
<dbReference type="EMBL" id="KB445856">
    <property type="protein sequence ID" value="EMD30756.1"/>
    <property type="molecule type" value="Genomic_DNA"/>
</dbReference>